<sequence length="295" mass="34690">MINKLVILRRTHRAIAGFEAIVPLVLKFTRVESFHYEPWHGLDAVSRKTRQTDHQFLMRHILSRHRWLAELHIYQDINPLRDLFSDTTRAEQAPRDPILGKNLCVNSRHLRRLSVANMVNAEHFFYPFWPGTFDLLEPQRAPWMNLQHLTLNSPYLCSPGWRDLIITAGRAAKRMPQLQMMELFEAGHHYGFLFRYERLSSESKTFVAYSINGEDWGYPEIGEAATDCWKEVAWMHHPLRAGVDTVLGRYPPELLPPERLNNHLSILPLLMNHRNLHRRVCYSNYNCTEEQDDGR</sequence>
<comment type="caution">
    <text evidence="2">The sequence shown here is derived from an EMBL/GenBank/DDBJ whole genome shotgun (WGS) entry which is preliminary data.</text>
</comment>
<evidence type="ECO:0000313" key="2">
    <source>
        <dbReference type="EMBL" id="KAK4213896.1"/>
    </source>
</evidence>
<dbReference type="EMBL" id="MU858102">
    <property type="protein sequence ID" value="KAK4213896.1"/>
    <property type="molecule type" value="Genomic_DNA"/>
</dbReference>
<name>A0AAN6Y811_9PEZI</name>
<dbReference type="InterPro" id="IPR046676">
    <property type="entry name" value="DUF6546"/>
</dbReference>
<accession>A0AAN6Y811</accession>
<dbReference type="Pfam" id="PF20183">
    <property type="entry name" value="DUF6546"/>
    <property type="match status" value="1"/>
</dbReference>
<protein>
    <recommendedName>
        <fullName evidence="1">DUF6546 domain-containing protein</fullName>
    </recommendedName>
</protein>
<proteinExistence type="predicted"/>
<evidence type="ECO:0000259" key="1">
    <source>
        <dbReference type="Pfam" id="PF20183"/>
    </source>
</evidence>
<reference evidence="2" key="1">
    <citation type="journal article" date="2023" name="Mol. Phylogenet. Evol.">
        <title>Genome-scale phylogeny and comparative genomics of the fungal order Sordariales.</title>
        <authorList>
            <person name="Hensen N."/>
            <person name="Bonometti L."/>
            <person name="Westerberg I."/>
            <person name="Brannstrom I.O."/>
            <person name="Guillou S."/>
            <person name="Cros-Aarteil S."/>
            <person name="Calhoun S."/>
            <person name="Haridas S."/>
            <person name="Kuo A."/>
            <person name="Mondo S."/>
            <person name="Pangilinan J."/>
            <person name="Riley R."/>
            <person name="LaButti K."/>
            <person name="Andreopoulos B."/>
            <person name="Lipzen A."/>
            <person name="Chen C."/>
            <person name="Yan M."/>
            <person name="Daum C."/>
            <person name="Ng V."/>
            <person name="Clum A."/>
            <person name="Steindorff A."/>
            <person name="Ohm R.A."/>
            <person name="Martin F."/>
            <person name="Silar P."/>
            <person name="Natvig D.O."/>
            <person name="Lalanne C."/>
            <person name="Gautier V."/>
            <person name="Ament-Velasquez S.L."/>
            <person name="Kruys A."/>
            <person name="Hutchinson M.I."/>
            <person name="Powell A.J."/>
            <person name="Barry K."/>
            <person name="Miller A.N."/>
            <person name="Grigoriev I.V."/>
            <person name="Debuchy R."/>
            <person name="Gladieux P."/>
            <person name="Hiltunen Thoren M."/>
            <person name="Johannesson H."/>
        </authorList>
    </citation>
    <scope>NUCLEOTIDE SEQUENCE</scope>
    <source>
        <strain evidence="2">PSN293</strain>
    </source>
</reference>
<organism evidence="2 3">
    <name type="scientific">Rhypophila decipiens</name>
    <dbReference type="NCBI Taxonomy" id="261697"/>
    <lineage>
        <taxon>Eukaryota</taxon>
        <taxon>Fungi</taxon>
        <taxon>Dikarya</taxon>
        <taxon>Ascomycota</taxon>
        <taxon>Pezizomycotina</taxon>
        <taxon>Sordariomycetes</taxon>
        <taxon>Sordariomycetidae</taxon>
        <taxon>Sordariales</taxon>
        <taxon>Naviculisporaceae</taxon>
        <taxon>Rhypophila</taxon>
    </lineage>
</organism>
<keyword evidence="3" id="KW-1185">Reference proteome</keyword>
<feature type="domain" description="DUF6546" evidence="1">
    <location>
        <begin position="68"/>
        <end position="237"/>
    </location>
</feature>
<reference evidence="2" key="2">
    <citation type="submission" date="2023-05" db="EMBL/GenBank/DDBJ databases">
        <authorList>
            <consortium name="Lawrence Berkeley National Laboratory"/>
            <person name="Steindorff A."/>
            <person name="Hensen N."/>
            <person name="Bonometti L."/>
            <person name="Westerberg I."/>
            <person name="Brannstrom I.O."/>
            <person name="Guillou S."/>
            <person name="Cros-Aarteil S."/>
            <person name="Calhoun S."/>
            <person name="Haridas S."/>
            <person name="Kuo A."/>
            <person name="Mondo S."/>
            <person name="Pangilinan J."/>
            <person name="Riley R."/>
            <person name="Labutti K."/>
            <person name="Andreopoulos B."/>
            <person name="Lipzen A."/>
            <person name="Chen C."/>
            <person name="Yanf M."/>
            <person name="Daum C."/>
            <person name="Ng V."/>
            <person name="Clum A."/>
            <person name="Ohm R."/>
            <person name="Martin F."/>
            <person name="Silar P."/>
            <person name="Natvig D."/>
            <person name="Lalanne C."/>
            <person name="Gautier V."/>
            <person name="Ament-Velasquez S.L."/>
            <person name="Kruys A."/>
            <person name="Hutchinson M.I."/>
            <person name="Powell A.J."/>
            <person name="Barry K."/>
            <person name="Miller A.N."/>
            <person name="Grigoriev I.V."/>
            <person name="Debuchy R."/>
            <person name="Gladieux P."/>
            <person name="Thoren M.H."/>
            <person name="Johannesson H."/>
        </authorList>
    </citation>
    <scope>NUCLEOTIDE SEQUENCE</scope>
    <source>
        <strain evidence="2">PSN293</strain>
    </source>
</reference>
<evidence type="ECO:0000313" key="3">
    <source>
        <dbReference type="Proteomes" id="UP001301769"/>
    </source>
</evidence>
<gene>
    <name evidence="2" type="ORF">QBC37DRAFT_482700</name>
</gene>
<dbReference type="Proteomes" id="UP001301769">
    <property type="component" value="Unassembled WGS sequence"/>
</dbReference>
<dbReference type="AlphaFoldDB" id="A0AAN6Y811"/>